<sequence length="351" mass="37520">MHPHLPSTRNLTAPPVSDPGRVVEELAAGEPLSAEEAAYVAAARAQNTMRGYASDWREFTAWCAQHDRAPLPAAASTVTAYLSDLAAAGAKVGTMSRRLSALKFVHAGRGLPDPTSNARVMTVWEGIRRTHAAPPDQARPLMPPELFDILEACPVTKTWKTKGRPPEPDLAGARDRALLLVGFVGALRRSELAGLRVRDVGAHANGLVLTLPRSKTNQTGDRPELVVLPRASRTDRCPVTALEAWLTLAGITDPDAPLFQGVTKGNRASGRPLHPESINDLVQAATARAGIDPAGYSAHSLRAGFVTYSHLRGASDRAIAHQTRHRSLSTVGTYVRVHTAWVDNAATVLGL</sequence>
<evidence type="ECO:0000259" key="5">
    <source>
        <dbReference type="PROSITE" id="PS51898"/>
    </source>
</evidence>
<dbReference type="InterPro" id="IPR011010">
    <property type="entry name" value="DNA_brk_join_enz"/>
</dbReference>
<dbReference type="AlphaFoldDB" id="A0A6I3IBH3"/>
<dbReference type="PROSITE" id="PS51898">
    <property type="entry name" value="TYR_RECOMBINASE"/>
    <property type="match status" value="1"/>
</dbReference>
<feature type="domain" description="Core-binding (CB)" evidence="6">
    <location>
        <begin position="27"/>
        <end position="110"/>
    </location>
</feature>
<dbReference type="GO" id="GO:0003677">
    <property type="term" value="F:DNA binding"/>
    <property type="evidence" value="ECO:0007669"/>
    <property type="project" value="UniProtKB-UniRule"/>
</dbReference>
<dbReference type="Gene3D" id="1.10.443.10">
    <property type="entry name" value="Intergrase catalytic core"/>
    <property type="match status" value="1"/>
</dbReference>
<reference evidence="7 8" key="1">
    <citation type="submission" date="2019-11" db="EMBL/GenBank/DDBJ databases">
        <title>Whole genome sequencing identifies a novel species of the genus Arsenicicoccus isolated from human blood.</title>
        <authorList>
            <person name="Jeong J.H."/>
            <person name="Kweon O.J."/>
            <person name="Kim H.R."/>
            <person name="Kim T.-H."/>
            <person name="Ha S.-M."/>
            <person name="Lee M.-K."/>
        </authorList>
    </citation>
    <scope>NUCLEOTIDE SEQUENCE [LARGE SCALE GENOMIC DNA]</scope>
    <source>
        <strain evidence="7 8">MKL-02</strain>
    </source>
</reference>
<organism evidence="7 8">
    <name type="scientific">Arsenicicoccus cauae</name>
    <dbReference type="NCBI Taxonomy" id="2663847"/>
    <lineage>
        <taxon>Bacteria</taxon>
        <taxon>Bacillati</taxon>
        <taxon>Actinomycetota</taxon>
        <taxon>Actinomycetes</taxon>
        <taxon>Micrococcales</taxon>
        <taxon>Intrasporangiaceae</taxon>
        <taxon>Arsenicicoccus</taxon>
    </lineage>
</organism>
<dbReference type="GO" id="GO:0015074">
    <property type="term" value="P:DNA integration"/>
    <property type="evidence" value="ECO:0007669"/>
    <property type="project" value="UniProtKB-KW"/>
</dbReference>
<dbReference type="PANTHER" id="PTHR34605">
    <property type="entry name" value="PHAGE_INTEGRASE DOMAIN-CONTAINING PROTEIN"/>
    <property type="match status" value="1"/>
</dbReference>
<dbReference type="Pfam" id="PF02899">
    <property type="entry name" value="Phage_int_SAM_1"/>
    <property type="match status" value="1"/>
</dbReference>
<dbReference type="PANTHER" id="PTHR34605:SF3">
    <property type="entry name" value="P CELL-TYPE AGGLUTINATION PROTEIN MAP4-LIKE-RELATED"/>
    <property type="match status" value="1"/>
</dbReference>
<evidence type="ECO:0000256" key="4">
    <source>
        <dbReference type="PROSITE-ProRule" id="PRU01248"/>
    </source>
</evidence>
<dbReference type="InterPro" id="IPR004107">
    <property type="entry name" value="Integrase_SAM-like_N"/>
</dbReference>
<evidence type="ECO:0000259" key="6">
    <source>
        <dbReference type="PROSITE" id="PS51900"/>
    </source>
</evidence>
<evidence type="ECO:0000256" key="3">
    <source>
        <dbReference type="ARBA" id="ARBA00023172"/>
    </source>
</evidence>
<dbReference type="InterPro" id="IPR052925">
    <property type="entry name" value="Phage_Integrase-like_Recomb"/>
</dbReference>
<gene>
    <name evidence="7" type="ORF">GGG17_06415</name>
</gene>
<keyword evidence="2 4" id="KW-0238">DNA-binding</keyword>
<dbReference type="PROSITE" id="PS51900">
    <property type="entry name" value="CB"/>
    <property type="match status" value="1"/>
</dbReference>
<keyword evidence="8" id="KW-1185">Reference proteome</keyword>
<evidence type="ECO:0000256" key="2">
    <source>
        <dbReference type="ARBA" id="ARBA00023125"/>
    </source>
</evidence>
<dbReference type="InterPro" id="IPR044068">
    <property type="entry name" value="CB"/>
</dbReference>
<dbReference type="GO" id="GO:0006310">
    <property type="term" value="P:DNA recombination"/>
    <property type="evidence" value="ECO:0007669"/>
    <property type="project" value="UniProtKB-KW"/>
</dbReference>
<dbReference type="InterPro" id="IPR013762">
    <property type="entry name" value="Integrase-like_cat_sf"/>
</dbReference>
<dbReference type="EMBL" id="WLVL01000022">
    <property type="protein sequence ID" value="MTB71608.1"/>
    <property type="molecule type" value="Genomic_DNA"/>
</dbReference>
<dbReference type="Pfam" id="PF00589">
    <property type="entry name" value="Phage_integrase"/>
    <property type="match status" value="1"/>
</dbReference>
<dbReference type="SUPFAM" id="SSF47823">
    <property type="entry name" value="lambda integrase-like, N-terminal domain"/>
    <property type="match status" value="1"/>
</dbReference>
<dbReference type="Proteomes" id="UP000431092">
    <property type="component" value="Unassembled WGS sequence"/>
</dbReference>
<comment type="caution">
    <text evidence="7">The sequence shown here is derived from an EMBL/GenBank/DDBJ whole genome shotgun (WGS) entry which is preliminary data.</text>
</comment>
<keyword evidence="1" id="KW-0229">DNA integration</keyword>
<dbReference type="CDD" id="cd00799">
    <property type="entry name" value="INT_Cre_C"/>
    <property type="match status" value="1"/>
</dbReference>
<accession>A0A6I3IBH3</accession>
<dbReference type="InterPro" id="IPR010998">
    <property type="entry name" value="Integrase_recombinase_N"/>
</dbReference>
<evidence type="ECO:0000256" key="1">
    <source>
        <dbReference type="ARBA" id="ARBA00022908"/>
    </source>
</evidence>
<protein>
    <submittedName>
        <fullName evidence="7">Tyrosine-type recombinase/integrase</fullName>
    </submittedName>
</protein>
<keyword evidence="3" id="KW-0233">DNA recombination</keyword>
<name>A0A6I3IBH3_9MICO</name>
<proteinExistence type="predicted"/>
<dbReference type="Gene3D" id="1.10.150.130">
    <property type="match status" value="1"/>
</dbReference>
<evidence type="ECO:0000313" key="7">
    <source>
        <dbReference type="EMBL" id="MTB71608.1"/>
    </source>
</evidence>
<dbReference type="InterPro" id="IPR002104">
    <property type="entry name" value="Integrase_catalytic"/>
</dbReference>
<feature type="domain" description="Tyr recombinase" evidence="5">
    <location>
        <begin position="136"/>
        <end position="349"/>
    </location>
</feature>
<dbReference type="SUPFAM" id="SSF56349">
    <property type="entry name" value="DNA breaking-rejoining enzymes"/>
    <property type="match status" value="1"/>
</dbReference>
<evidence type="ECO:0000313" key="8">
    <source>
        <dbReference type="Proteomes" id="UP000431092"/>
    </source>
</evidence>